<accession>A0A8S1DY72</accession>
<sequence length="1212" mass="137534">PENTEAADLQRKLEMLNNVMDQEARAEQARRQMQYYGHLGVADCETAGYSEDSDYTSDLNYPVGQHPNSSASQFRSAAHQMHTPQRSLETSRENSYERDDAPGHQHGRAANSTAHENFPGESADPLYYNSRPRGYKEYRRPKDHGWDSEDSTDAWYYGGNYQYTNQLEDPRSGVFSDGGSSYYSCNSKRTAKGTTGQRRPSLERQTTLYDDQYYAGDTPYEGADTSGGATDTYRDNRAYSYSRRHSPDYYGQTAVNNHAEYSLYRHHNEDFRYDEQGQWDTSGYYDESGRDHYENTVNSSKHSVGTGRLVDNSSSYAQYDGGGGYNAGEVNSGGEYNYSTDEQYNTPRAPSRRARRTNSRQSSIDHGDGDIISSTDHQPPQPQPQQQQQHQQQQPTPKRTLPHPGGVPYSRQQPAPPAASLPKAPLPQQQQQPKQQPAAQIVAQQPPPPEQQPQAQQFYYENEYDDGGYYDQEQTMLNDQNYDQYNQQPQQPQPELEQSTQYDQQHQQYDQEQQPPPPQQQQQQQYNQYDQSYEQYDQQQYYQGQYGEQEQYGYGQYDPSTGEYYSQYNEDYNYAYESMDTMTPPTQESSLNQQYNQMSSATTARTTTTTTSTSSFSINTANAANTALSTLGNITSLGSKFLSSVNKPSAPAVSTSASTSTITSSFFSKPAAPVVTTTSSLGTVTSAKPTYTTPSNNIFTNSMKFGTATTASTPSVSVKPPELSYKLDDPLFDDDPFKDDPLFKDEPLFKNSNLFKDDSLFENDPLFRDDDEPMSTEYPLKDTQGQTGNDEDYFYDTSEYVYDDSYYGRYDENETYMDESNYGENKDLLTSGGYQYGNDSENDFRADSFDTAVSSFSAKPTTAPATTTTNTTTTTTSKALPTSIPKPSLPNLGASLKSAAPMFGKFTSAMSSLGAAVSSVIPQNIQPPGVVINPAQNTTVTRTQRASLRTQESMDSMHMLDEPGRDDLTVGPTLKREPSILKREPSIDRYSEHGDLMRESSLDRYDRDSLGRDHSLDRYDDKLMRESSLERQDSLLDPYDTERQDSFERYDSDGLENSLDKYEPNQMRGSLDRYDAETLRREQSMYETDDLMMDEPHDNSLIEPYQPAQTPVMSSPEKPHLVKDQNKLDANDMGMDDERVLKNEKAKSVSFEEEEKPQPERKKMNARERWHWAYNRIIMQLNLKLTEFASTKKCIIRCFIVEIGRRALVKRH</sequence>
<evidence type="ECO:0000313" key="3">
    <source>
        <dbReference type="Proteomes" id="UP000494165"/>
    </source>
</evidence>
<feature type="non-terminal residue" evidence="2">
    <location>
        <position position="1"/>
    </location>
</feature>
<reference evidence="2 3" key="1">
    <citation type="submission" date="2020-04" db="EMBL/GenBank/DDBJ databases">
        <authorList>
            <person name="Alioto T."/>
            <person name="Alioto T."/>
            <person name="Gomez Garrido J."/>
        </authorList>
    </citation>
    <scope>NUCLEOTIDE SEQUENCE [LARGE SCALE GENOMIC DNA]</scope>
</reference>
<feature type="region of interest" description="Disordered" evidence="1">
    <location>
        <begin position="857"/>
        <end position="886"/>
    </location>
</feature>
<feature type="region of interest" description="Disordered" evidence="1">
    <location>
        <begin position="185"/>
        <end position="206"/>
    </location>
</feature>
<evidence type="ECO:0000256" key="1">
    <source>
        <dbReference type="SAM" id="MobiDB-lite"/>
    </source>
</evidence>
<feature type="compositionally biased region" description="Polar residues" evidence="1">
    <location>
        <begin position="66"/>
        <end position="75"/>
    </location>
</feature>
<proteinExistence type="predicted"/>
<feature type="region of interest" description="Disordered" evidence="1">
    <location>
        <begin position="1143"/>
        <end position="1164"/>
    </location>
</feature>
<keyword evidence="3" id="KW-1185">Reference proteome</keyword>
<dbReference type="AlphaFoldDB" id="A0A8S1DY72"/>
<organism evidence="2 3">
    <name type="scientific">Cloeon dipterum</name>
    <dbReference type="NCBI Taxonomy" id="197152"/>
    <lineage>
        <taxon>Eukaryota</taxon>
        <taxon>Metazoa</taxon>
        <taxon>Ecdysozoa</taxon>
        <taxon>Arthropoda</taxon>
        <taxon>Hexapoda</taxon>
        <taxon>Insecta</taxon>
        <taxon>Pterygota</taxon>
        <taxon>Palaeoptera</taxon>
        <taxon>Ephemeroptera</taxon>
        <taxon>Pisciforma</taxon>
        <taxon>Baetidae</taxon>
        <taxon>Cloeon</taxon>
    </lineage>
</organism>
<comment type="caution">
    <text evidence="2">The sequence shown here is derived from an EMBL/GenBank/DDBJ whole genome shotgun (WGS) entry which is preliminary data.</text>
</comment>
<feature type="region of interest" description="Disordered" evidence="1">
    <location>
        <begin position="290"/>
        <end position="309"/>
    </location>
</feature>
<feature type="compositionally biased region" description="Low complexity" evidence="1">
    <location>
        <begin position="420"/>
        <end position="444"/>
    </location>
</feature>
<feature type="compositionally biased region" description="Basic and acidic residues" evidence="1">
    <location>
        <begin position="1029"/>
        <end position="1063"/>
    </location>
</feature>
<feature type="compositionally biased region" description="Low complexity" evidence="1">
    <location>
        <begin position="384"/>
        <end position="395"/>
    </location>
</feature>
<feature type="region of interest" description="Disordered" evidence="1">
    <location>
        <begin position="328"/>
        <end position="454"/>
    </location>
</feature>
<dbReference type="OrthoDB" id="5831756at2759"/>
<feature type="compositionally biased region" description="Low complexity" evidence="1">
    <location>
        <begin position="857"/>
        <end position="883"/>
    </location>
</feature>
<feature type="compositionally biased region" description="Low complexity" evidence="1">
    <location>
        <begin position="520"/>
        <end position="529"/>
    </location>
</feature>
<feature type="region of interest" description="Disordered" evidence="1">
    <location>
        <begin position="1029"/>
        <end position="1068"/>
    </location>
</feature>
<dbReference type="Proteomes" id="UP000494165">
    <property type="component" value="Unassembled WGS sequence"/>
</dbReference>
<evidence type="ECO:0000313" key="2">
    <source>
        <dbReference type="EMBL" id="CAB3386052.1"/>
    </source>
</evidence>
<name>A0A8S1DY72_9INSE</name>
<dbReference type="EMBL" id="CADEPI010000450">
    <property type="protein sequence ID" value="CAB3386052.1"/>
    <property type="molecule type" value="Genomic_DNA"/>
</dbReference>
<feature type="compositionally biased region" description="Basic and acidic residues" evidence="1">
    <location>
        <begin position="89"/>
        <end position="103"/>
    </location>
</feature>
<protein>
    <submittedName>
        <fullName evidence="2">Uncharacterized protein</fullName>
    </submittedName>
</protein>
<gene>
    <name evidence="2" type="ORF">CLODIP_2_CD15024</name>
</gene>
<feature type="region of interest" description="Disordered" evidence="1">
    <location>
        <begin position="48"/>
        <end position="129"/>
    </location>
</feature>
<feature type="region of interest" description="Disordered" evidence="1">
    <location>
        <begin position="761"/>
        <end position="792"/>
    </location>
</feature>
<feature type="compositionally biased region" description="Low complexity" evidence="1">
    <location>
        <begin position="484"/>
        <end position="513"/>
    </location>
</feature>
<feature type="region of interest" description="Disordered" evidence="1">
    <location>
        <begin position="484"/>
        <end position="529"/>
    </location>
</feature>